<feature type="domain" description="DUF746" evidence="1">
    <location>
        <begin position="241"/>
        <end position="304"/>
    </location>
</feature>
<dbReference type="EMBL" id="CAJNAU010000276">
    <property type="protein sequence ID" value="CAE6871314.1"/>
    <property type="molecule type" value="Genomic_DNA"/>
</dbReference>
<sequence>MNGKPTTPRRDPVALASGEDLELTAYLNRHIAAVLSESHEPRPSCPRCGDRHVSSAGFKMRAFGRLPQFECQSCGRQYNRAWGTPLSEKHLKKLDLFISLLSQPLSCEEAGRQMGSLSADLSQRVKAFRAWLLQLDPQGTWEQRVRLGGRPTEIRPAPLAFAETGAREDVGLTTRLTREFDELHSMSHVPVACPDCGNRHTRFSAHAPRSMPRFECRICRLRFTRRRGTPFVRTELGSVDRLRDLIRYLSLPLPFMQVAELLGTSAGMVQKWRDTFARWVDQLEPDGSLSIRFRLGVEPTAATPCLFCGRTGVAMRVRHAWSCAGCGRLFSMRRTFVETAGALQLVDDMADTQTTTQVAGVATVSAIMQSSRC</sequence>
<protein>
    <recommendedName>
        <fullName evidence="1">DUF746 domain-containing protein</fullName>
    </recommendedName>
</protein>
<accession>A0ABM8T8Z8</accession>
<name>A0ABM8T8Z8_9BURK</name>
<feature type="domain" description="DUF746" evidence="1">
    <location>
        <begin position="93"/>
        <end position="156"/>
    </location>
</feature>
<keyword evidence="3" id="KW-1185">Reference proteome</keyword>
<evidence type="ECO:0000313" key="2">
    <source>
        <dbReference type="EMBL" id="CAE6871314.1"/>
    </source>
</evidence>
<organism evidence="2 3">
    <name type="scientific">Paraburkholderia aspalathi</name>
    <dbReference type="NCBI Taxonomy" id="1324617"/>
    <lineage>
        <taxon>Bacteria</taxon>
        <taxon>Pseudomonadati</taxon>
        <taxon>Pseudomonadota</taxon>
        <taxon>Betaproteobacteria</taxon>
        <taxon>Burkholderiales</taxon>
        <taxon>Burkholderiaceae</taxon>
        <taxon>Paraburkholderia</taxon>
    </lineage>
</organism>
<dbReference type="InterPro" id="IPR008008">
    <property type="entry name" value="DUF746"/>
</dbReference>
<dbReference type="RefSeq" id="WP_200623208.1">
    <property type="nucleotide sequence ID" value="NZ_CAJNAU010000276.1"/>
</dbReference>
<gene>
    <name evidence="2" type="ORF">R69658_08167</name>
</gene>
<dbReference type="Pfam" id="PF05344">
    <property type="entry name" value="DUF746"/>
    <property type="match status" value="2"/>
</dbReference>
<proteinExistence type="predicted"/>
<reference evidence="2 3" key="1">
    <citation type="submission" date="2021-02" db="EMBL/GenBank/DDBJ databases">
        <authorList>
            <person name="Vanwijnsberghe S."/>
        </authorList>
    </citation>
    <scope>NUCLEOTIDE SEQUENCE [LARGE SCALE GENOMIC DNA]</scope>
    <source>
        <strain evidence="2 3">R-69658</strain>
    </source>
</reference>
<comment type="caution">
    <text evidence="2">The sequence shown here is derived from an EMBL/GenBank/DDBJ whole genome shotgun (WGS) entry which is preliminary data.</text>
</comment>
<dbReference type="Proteomes" id="UP000674425">
    <property type="component" value="Unassembled WGS sequence"/>
</dbReference>
<evidence type="ECO:0000259" key="1">
    <source>
        <dbReference type="Pfam" id="PF05344"/>
    </source>
</evidence>
<evidence type="ECO:0000313" key="3">
    <source>
        <dbReference type="Proteomes" id="UP000674425"/>
    </source>
</evidence>